<proteinExistence type="predicted"/>
<organism evidence="3 4">
    <name type="scientific">Cercospora kikuchii</name>
    <dbReference type="NCBI Taxonomy" id="84275"/>
    <lineage>
        <taxon>Eukaryota</taxon>
        <taxon>Fungi</taxon>
        <taxon>Dikarya</taxon>
        <taxon>Ascomycota</taxon>
        <taxon>Pezizomycotina</taxon>
        <taxon>Dothideomycetes</taxon>
        <taxon>Dothideomycetidae</taxon>
        <taxon>Mycosphaerellales</taxon>
        <taxon>Mycosphaerellaceae</taxon>
        <taxon>Cercospora</taxon>
    </lineage>
</organism>
<evidence type="ECO:0000313" key="4">
    <source>
        <dbReference type="Proteomes" id="UP000825890"/>
    </source>
</evidence>
<name>A0A9P3CH81_9PEZI</name>
<feature type="compositionally biased region" description="Gly residues" evidence="1">
    <location>
        <begin position="539"/>
        <end position="601"/>
    </location>
</feature>
<evidence type="ECO:0000256" key="1">
    <source>
        <dbReference type="SAM" id="MobiDB-lite"/>
    </source>
</evidence>
<accession>A0A9P3CH81</accession>
<feature type="compositionally biased region" description="Low complexity" evidence="1">
    <location>
        <begin position="684"/>
        <end position="703"/>
    </location>
</feature>
<feature type="compositionally biased region" description="Low complexity" evidence="1">
    <location>
        <begin position="711"/>
        <end position="736"/>
    </location>
</feature>
<feature type="compositionally biased region" description="Gly residues" evidence="1">
    <location>
        <begin position="643"/>
        <end position="665"/>
    </location>
</feature>
<feature type="compositionally biased region" description="Gly residues" evidence="1">
    <location>
        <begin position="610"/>
        <end position="635"/>
    </location>
</feature>
<evidence type="ECO:0000256" key="2">
    <source>
        <dbReference type="SAM" id="SignalP"/>
    </source>
</evidence>
<feature type="compositionally biased region" description="Pro residues" evidence="1">
    <location>
        <begin position="521"/>
        <end position="534"/>
    </location>
</feature>
<reference evidence="3 4" key="1">
    <citation type="submission" date="2021-01" db="EMBL/GenBank/DDBJ databases">
        <title>Cercospora kikuchii MAFF 305040 whole genome shotgun sequence.</title>
        <authorList>
            <person name="Kashiwa T."/>
            <person name="Suzuki T."/>
        </authorList>
    </citation>
    <scope>NUCLEOTIDE SEQUENCE [LARGE SCALE GENOMIC DNA]</scope>
    <source>
        <strain evidence="3 4">MAFF 305040</strain>
    </source>
</reference>
<feature type="chain" id="PRO_5040370474" evidence="2">
    <location>
        <begin position="30"/>
        <end position="773"/>
    </location>
</feature>
<dbReference type="OrthoDB" id="3944128at2759"/>
<evidence type="ECO:0000313" key="3">
    <source>
        <dbReference type="EMBL" id="GIZ38563.1"/>
    </source>
</evidence>
<keyword evidence="2" id="KW-0732">Signal</keyword>
<keyword evidence="4" id="KW-1185">Reference proteome</keyword>
<dbReference type="GeneID" id="68287554"/>
<dbReference type="Proteomes" id="UP000825890">
    <property type="component" value="Unassembled WGS sequence"/>
</dbReference>
<dbReference type="AlphaFoldDB" id="A0A9P3CH81"/>
<gene>
    <name evidence="3" type="ORF">CKM354_000197900</name>
</gene>
<feature type="compositionally biased region" description="Pro residues" evidence="1">
    <location>
        <begin position="488"/>
        <end position="501"/>
    </location>
</feature>
<protein>
    <submittedName>
        <fullName evidence="3">Uncharacterized protein</fullName>
    </submittedName>
</protein>
<feature type="compositionally biased region" description="Gly residues" evidence="1">
    <location>
        <begin position="674"/>
        <end position="683"/>
    </location>
</feature>
<feature type="region of interest" description="Disordered" evidence="1">
    <location>
        <begin position="480"/>
        <end position="747"/>
    </location>
</feature>
<comment type="caution">
    <text evidence="3">The sequence shown here is derived from an EMBL/GenBank/DDBJ whole genome shotgun (WGS) entry which is preliminary data.</text>
</comment>
<dbReference type="EMBL" id="BOLY01000001">
    <property type="protein sequence ID" value="GIZ38563.1"/>
    <property type="molecule type" value="Genomic_DNA"/>
</dbReference>
<feature type="signal peptide" evidence="2">
    <location>
        <begin position="1"/>
        <end position="29"/>
    </location>
</feature>
<sequence length="773" mass="78650">MILGHALSKASTVILLSLAVVLNAGLTECDDKNPPGCADYIRAGLGYDGPVQITQTKYEYYVTTQHVTVTAGSPPAPPPPNQDLAAASACSSSWSKYRSRASRNVVWKHITTTVYQALTTDLTYGTGDVYSTEPVYKIPVARGNFTATSTATSRVLNITSISETATESTRNKTLARATPTCDLLKPKECSKLYVEYISSLGLPYNASVPKVTPAPANSPPCPEYFYKPFSTCQKSFVTSYSNDCTIMGNSVQLFYFPTQSTTPTIEPSGTITQPPAVVYEYAPGTTFTSPSIYLKFDYLSAERGIYANDALYCTTCNEKGCVTQGVDGGQAIKYEGTSIKGQLVSLAPQEVSSIVLNFDEKEASSIISTMAHNLPGYADVMQKVAGNFNVTARPLNLSDVLHPPPEAYYLQPLENAPGCDPLAPQPQCSTIYEGAYRALISLPQEVTGFQGAWKSCFPVIYGVYDPPIALTKASVAEGPTLPGGYKPTPGPERPNQTPPTAEPGNLPQIPPFARPTALPNELPPEGSPAGPTLPPNYGGSSGGKGGGSGNNGGGGSNNGGSGNGGSGSNNGGSGNNGGGSNNGGSGNNVGDSNNGGSGSNGGSNNQGAQNNGGGSFNNGGSSGGNGGSSGEGGGSPNNNDQGSGSGRGGENGSGNNSSGGSGQGSEGSNNNSGGSSGGNGQGSTGENNNSSGGSSDNDNNNKNNNDDNEDSSSNSGNGDSGSESNGGNNSNDNNSSGDGGNPSLASSSMQSVGLHLLALYACTVVLLAEMLAP</sequence>
<dbReference type="RefSeq" id="XP_044653050.1">
    <property type="nucleotide sequence ID" value="XM_044797115.1"/>
</dbReference>